<evidence type="ECO:0000256" key="3">
    <source>
        <dbReference type="ARBA" id="ARBA00022692"/>
    </source>
</evidence>
<dbReference type="Pfam" id="PF00482">
    <property type="entry name" value="T2SSF"/>
    <property type="match status" value="1"/>
</dbReference>
<evidence type="ECO:0000256" key="6">
    <source>
        <dbReference type="SAM" id="Phobius"/>
    </source>
</evidence>
<dbReference type="PANTHER" id="PTHR35007:SF2">
    <property type="entry name" value="PILUS ASSEMBLE PROTEIN"/>
    <property type="match status" value="1"/>
</dbReference>
<comment type="subcellular location">
    <subcellularLocation>
        <location evidence="1">Cell membrane</location>
        <topology evidence="1">Multi-pass membrane protein</topology>
    </subcellularLocation>
</comment>
<evidence type="ECO:0000313" key="8">
    <source>
        <dbReference type="EMBL" id="SUZ33036.1"/>
    </source>
</evidence>
<proteinExistence type="predicted"/>
<feature type="transmembrane region" description="Helical" evidence="6">
    <location>
        <begin position="12"/>
        <end position="31"/>
    </location>
</feature>
<name>A0A3B0MZ08_9RHOB</name>
<dbReference type="GO" id="GO:0005886">
    <property type="term" value="C:plasma membrane"/>
    <property type="evidence" value="ECO:0007669"/>
    <property type="project" value="UniProtKB-SubCell"/>
</dbReference>
<evidence type="ECO:0000313" key="9">
    <source>
        <dbReference type="Proteomes" id="UP000272908"/>
    </source>
</evidence>
<keyword evidence="5 6" id="KW-0472">Membrane</keyword>
<feature type="transmembrane region" description="Helical" evidence="6">
    <location>
        <begin position="110"/>
        <end position="132"/>
    </location>
</feature>
<evidence type="ECO:0000256" key="1">
    <source>
        <dbReference type="ARBA" id="ARBA00004651"/>
    </source>
</evidence>
<keyword evidence="3 6" id="KW-0812">Transmembrane</keyword>
<dbReference type="PANTHER" id="PTHR35007">
    <property type="entry name" value="INTEGRAL MEMBRANE PROTEIN-RELATED"/>
    <property type="match status" value="1"/>
</dbReference>
<dbReference type="EMBL" id="UIHC01000035">
    <property type="protein sequence ID" value="SUZ33036.1"/>
    <property type="molecule type" value="Genomic_DNA"/>
</dbReference>
<evidence type="ECO:0000256" key="5">
    <source>
        <dbReference type="ARBA" id="ARBA00023136"/>
    </source>
</evidence>
<keyword evidence="4 6" id="KW-1133">Transmembrane helix</keyword>
<keyword evidence="2" id="KW-1003">Cell membrane</keyword>
<accession>A0A3B0MZ08</accession>
<dbReference type="AlphaFoldDB" id="A0A3B0MZ08"/>
<keyword evidence="9" id="KW-1185">Reference proteome</keyword>
<evidence type="ECO:0000259" key="7">
    <source>
        <dbReference type="Pfam" id="PF00482"/>
    </source>
</evidence>
<dbReference type="OrthoDB" id="9810662at2"/>
<evidence type="ECO:0000256" key="4">
    <source>
        <dbReference type="ARBA" id="ARBA00022989"/>
    </source>
</evidence>
<feature type="domain" description="Type II secretion system protein GspF" evidence="7">
    <location>
        <begin position="179"/>
        <end position="307"/>
    </location>
</feature>
<protein>
    <recommendedName>
        <fullName evidence="7">Type II secretion system protein GspF domain-containing protein</fullName>
    </recommendedName>
</protein>
<dbReference type="Gene3D" id="1.20.81.30">
    <property type="entry name" value="Type II secretion system (T2SS), domain F"/>
    <property type="match status" value="1"/>
</dbReference>
<organism evidence="8 9">
    <name type="scientific">Roseinatronobacter ekhonensis</name>
    <dbReference type="NCBI Taxonomy" id="254356"/>
    <lineage>
        <taxon>Bacteria</taxon>
        <taxon>Pseudomonadati</taxon>
        <taxon>Pseudomonadota</taxon>
        <taxon>Alphaproteobacteria</taxon>
        <taxon>Rhodobacterales</taxon>
        <taxon>Paracoccaceae</taxon>
        <taxon>Roseinatronobacter</taxon>
    </lineage>
</organism>
<dbReference type="InterPro" id="IPR042094">
    <property type="entry name" value="T2SS_GspF_sf"/>
</dbReference>
<feature type="transmembrane region" description="Helical" evidence="6">
    <location>
        <begin position="292"/>
        <end position="316"/>
    </location>
</feature>
<evidence type="ECO:0000256" key="2">
    <source>
        <dbReference type="ARBA" id="ARBA00022475"/>
    </source>
</evidence>
<dbReference type="Proteomes" id="UP000272908">
    <property type="component" value="Unassembled WGS sequence"/>
</dbReference>
<dbReference type="InterPro" id="IPR018076">
    <property type="entry name" value="T2SS_GspF_dom"/>
</dbReference>
<reference evidence="9" key="1">
    <citation type="submission" date="2018-08" db="EMBL/GenBank/DDBJ databases">
        <authorList>
            <person name="Rodrigo-Torres L."/>
            <person name="Arahal R. D."/>
            <person name="Lucena T."/>
        </authorList>
    </citation>
    <scope>NUCLEOTIDE SEQUENCE [LARGE SCALE GENOMIC DNA]</scope>
    <source>
        <strain evidence="9">CECT 7235</strain>
    </source>
</reference>
<sequence>MLDMFQGGFGTILLLGVIGIVLVAIAGFAAFGDNSDDPMSKLKDQVSAAESKKRSTAATGLRRKEGKGINGLEKFAKFLEPENEQELGAARQRMIQAGYHGRHAVRDFQALQFILAIGFLLVSLLVVFVITPDTFESVPMRTAAIILPMLIGYYGPRKWIDGRVEARKEEIISGFPDALDMLLICVEAGQSLDQSIQRVSVEISNTYPALGEELTTVGEQVKAGRERSEVLKDLAKRCDISDINSFTTVMIQAATYGTSITDALRVFAAEMRDKRIMRAEEKANMLPTKMTLGTMMFTVPPLLIILIGPSVVGIMTELSSSNITGM</sequence>
<gene>
    <name evidence="8" type="ORF">ROE7235_02804</name>
</gene>
<dbReference type="RefSeq" id="WP_121096122.1">
    <property type="nucleotide sequence ID" value="NZ_UIHC01000035.1"/>
</dbReference>